<keyword evidence="1" id="KW-0614">Plasmid</keyword>
<accession>A0A2L0HCJ5</accession>
<dbReference type="Pfam" id="PF13207">
    <property type="entry name" value="AAA_17"/>
    <property type="match status" value="1"/>
</dbReference>
<dbReference type="Gene3D" id="3.40.50.300">
    <property type="entry name" value="P-loop containing nucleotide triphosphate hydrolases"/>
    <property type="match status" value="1"/>
</dbReference>
<name>A0A2L0HCJ5_RHIFR</name>
<gene>
    <name evidence="1" type="ORF">NXT3_PB00513</name>
</gene>
<organism evidence="1 2">
    <name type="scientific">Rhizobium fredii</name>
    <name type="common">Sinorhizobium fredii</name>
    <dbReference type="NCBI Taxonomy" id="380"/>
    <lineage>
        <taxon>Bacteria</taxon>
        <taxon>Pseudomonadati</taxon>
        <taxon>Pseudomonadota</taxon>
        <taxon>Alphaproteobacteria</taxon>
        <taxon>Hyphomicrobiales</taxon>
        <taxon>Rhizobiaceae</taxon>
        <taxon>Sinorhizobium/Ensifer group</taxon>
        <taxon>Sinorhizobium</taxon>
    </lineage>
</organism>
<reference evidence="1 2" key="1">
    <citation type="submission" date="2017-10" db="EMBL/GenBank/DDBJ databases">
        <title>Analysis of the genome sequences of Rhizobium populations associated to common bean (phaseolus vulgaris).</title>
        <authorList>
            <person name="Bustos P."/>
            <person name="Santamaria R.I."/>
            <person name="Miranda-Sanchez F."/>
            <person name="Perez-Carrascal O."/>
            <person name="Juarez S."/>
            <person name="Lozano L."/>
            <person name="Martinez-Flores I."/>
            <person name="Vinuesa P."/>
            <person name="Martinez-Romero E."/>
            <person name="Cevallos M.A."/>
            <person name="Romero D."/>
            <person name="Davila G."/>
            <person name="Gonzalez V."/>
        </authorList>
    </citation>
    <scope>NUCLEOTIDE SEQUENCE [LARGE SCALE GENOMIC DNA]</scope>
    <source>
        <strain evidence="1 2">NXT3</strain>
        <plasmid evidence="2">Plasmid psfrenxt3b</plasmid>
    </source>
</reference>
<dbReference type="InterPro" id="IPR027417">
    <property type="entry name" value="P-loop_NTPase"/>
</dbReference>
<dbReference type="SUPFAM" id="SSF52540">
    <property type="entry name" value="P-loop containing nucleoside triphosphate hydrolases"/>
    <property type="match status" value="1"/>
</dbReference>
<proteinExistence type="predicted"/>
<evidence type="ECO:0000313" key="2">
    <source>
        <dbReference type="Proteomes" id="UP000239340"/>
    </source>
</evidence>
<protein>
    <submittedName>
        <fullName evidence="1">P-loop NTPase domain-containing protein</fullName>
    </submittedName>
</protein>
<dbReference type="EMBL" id="CP024309">
    <property type="protein sequence ID" value="AUX79164.1"/>
    <property type="molecule type" value="Genomic_DNA"/>
</dbReference>
<sequence length="194" mass="21512">MRLMKTVYLTGAPAAGKSTTARLLKQQIPGLKIWEYGAELTRYVKERAQIGSQADLRRLSANVVTPEDVAAVDKELLEFVNTNRGTYPIVIDSHPVTKEDFGYRITAFSEAQVKALAPDEIWVLFTPPNVTVERINSDAEGRPQIDHEEARMHTSLQAGVAATYGVAIGRPVYLFDSSIDQAALIRRLGDRLSR</sequence>
<evidence type="ECO:0000313" key="1">
    <source>
        <dbReference type="EMBL" id="AUX79164.1"/>
    </source>
</evidence>
<dbReference type="Proteomes" id="UP000239340">
    <property type="component" value="Plasmid pSfreNXT3b"/>
</dbReference>
<geneLocation type="plasmid" evidence="2">
    <name>psfrenxt3b</name>
</geneLocation>
<dbReference type="AlphaFoldDB" id="A0A2L0HCJ5"/>